<reference evidence="1 2" key="1">
    <citation type="journal article" date="2015" name="Nature">
        <title>rRNA introns, odd ribosomes, and small enigmatic genomes across a large radiation of phyla.</title>
        <authorList>
            <person name="Brown C.T."/>
            <person name="Hug L.A."/>
            <person name="Thomas B.C."/>
            <person name="Sharon I."/>
            <person name="Castelle C.J."/>
            <person name="Singh A."/>
            <person name="Wilkins M.J."/>
            <person name="Williams K.H."/>
            <person name="Banfield J.F."/>
        </authorList>
    </citation>
    <scope>NUCLEOTIDE SEQUENCE [LARGE SCALE GENOMIC DNA]</scope>
</reference>
<sequence length="313" mass="34635">MSLTLSNTNYNGEVLENLYLVTGVGNEVTSKGAAKLHTDISTKKALPRLSQTADPIGDYQVGAPAGVTATTTYAERELVVHPMTVYETFLPTTFHDVWQIWKSVGDFTNLELNAQLLNAILDLYKNGIGTQMAKLFWQGDLLLAAADPLNKFNGIITRAILDANVIKPTPAGNITDQSFVDILAACWAAIPDKFIDDPDFVLHVNTTDWKTMQAGNTKLKEAFVGVFGMNMETMYQQKRIKHFQGLTRHHIIGAKVTAGEDSNLNLGVWVDPEAESVVVDKVANNSRLWFLRLDYKADANYRVAEELLLYTPA</sequence>
<protein>
    <recommendedName>
        <fullName evidence="3">Major capsid protein</fullName>
    </recommendedName>
</protein>
<dbReference type="AlphaFoldDB" id="A0A0G1PDN7"/>
<dbReference type="EMBL" id="LCMG01000033">
    <property type="protein sequence ID" value="KKU30856.1"/>
    <property type="molecule type" value="Genomic_DNA"/>
</dbReference>
<accession>A0A0G1PDN7</accession>
<evidence type="ECO:0000313" key="1">
    <source>
        <dbReference type="EMBL" id="KKU30856.1"/>
    </source>
</evidence>
<comment type="caution">
    <text evidence="1">The sequence shown here is derived from an EMBL/GenBank/DDBJ whole genome shotgun (WGS) entry which is preliminary data.</text>
</comment>
<evidence type="ECO:0000313" key="2">
    <source>
        <dbReference type="Proteomes" id="UP000034705"/>
    </source>
</evidence>
<name>A0A0G1PDN7_9BACT</name>
<evidence type="ECO:0008006" key="3">
    <source>
        <dbReference type="Google" id="ProtNLM"/>
    </source>
</evidence>
<gene>
    <name evidence="1" type="ORF">UX45_C0033G0005</name>
</gene>
<organism evidence="1 2">
    <name type="scientific">Candidatus Uhrbacteria bacterium GW2011_GWF2_46_218</name>
    <dbReference type="NCBI Taxonomy" id="1619001"/>
    <lineage>
        <taxon>Bacteria</taxon>
        <taxon>Candidatus Uhriibacteriota</taxon>
    </lineage>
</organism>
<dbReference type="Proteomes" id="UP000034705">
    <property type="component" value="Unassembled WGS sequence"/>
</dbReference>
<proteinExistence type="predicted"/>